<proteinExistence type="predicted"/>
<dbReference type="AlphaFoldDB" id="D6SLK7"/>
<organism evidence="1 2">
    <name type="scientific">Desulfonatronospira thiodismutans ASO3-1</name>
    <dbReference type="NCBI Taxonomy" id="555779"/>
    <lineage>
        <taxon>Bacteria</taxon>
        <taxon>Pseudomonadati</taxon>
        <taxon>Thermodesulfobacteriota</taxon>
        <taxon>Desulfovibrionia</taxon>
        <taxon>Desulfovibrionales</taxon>
        <taxon>Desulfonatronovibrionaceae</taxon>
        <taxon>Desulfonatronospira</taxon>
    </lineage>
</organism>
<dbReference type="RefSeq" id="WP_008868700.1">
    <property type="nucleotide sequence ID" value="NZ_ACJN02000001.1"/>
</dbReference>
<name>D6SLK7_9BACT</name>
<keyword evidence="2" id="KW-1185">Reference proteome</keyword>
<accession>D6SLK7</accession>
<evidence type="ECO:0000313" key="1">
    <source>
        <dbReference type="EMBL" id="EFI35568.1"/>
    </source>
</evidence>
<dbReference type="Proteomes" id="UP000005496">
    <property type="component" value="Unassembled WGS sequence"/>
</dbReference>
<sequence length="623" mass="66787">MEGGGQAGDYDDTIRIAKPGHITEDAVLDGNGGQNTLQFGDKDSYDLTDLDEFANIHTLDLRNIDDTATMTVDQSNGVTVNAFSESLLKVDASDVGEGETKTITFNADMGGGDLIYEFDAGTVELTSDSSLQNIGTLTVTNGTLDVSEIDEAQDFENIENVVVNSEIILTGSQLEGITGFEGSGTVTVLIEDEDDEDQFLTFSDETGFGNASPGVDFNDGEYTLTMTVEQHEQLNHVTRGSQATIEIEFDYSGSDDPIDITGIEGFNGTYRLAGHYFDTNKINKLELGDRLGVEDANRLELITPDKGEISEGRFKIDSFTGSLSDEFVIDVETKTEISDVSNLSLNGHTLKLAGSEEMTLGSYGGSLELSAGSRLETGISDNLDAYLTNSGDAEIVLGSSGAVNNLYIANSSDSGVFTFEFSGGDIGENTIGEASTNWVPVSMSMMTLDNFSDSEVSEDETTVYFDVNDTTIEATATDGTSAQFADDIRDAISAADGDYTDLRVDLVDETLYIIDPHGRAFSSYGRGGTQMSGGDAFRDQHGFDPDSDQLDFTGYFDAIESYTEDYDQDEEIDGALLDDEDNVLVAFKDDGGNVVASSDTFDGDITLVGVNSDDLSFADNFVS</sequence>
<comment type="caution">
    <text evidence="1">The sequence shown here is derived from an EMBL/GenBank/DDBJ whole genome shotgun (WGS) entry which is preliminary data.</text>
</comment>
<gene>
    <name evidence="1" type="ORF">Dthio_PD2994</name>
</gene>
<evidence type="ECO:0000313" key="2">
    <source>
        <dbReference type="Proteomes" id="UP000005496"/>
    </source>
</evidence>
<protein>
    <submittedName>
        <fullName evidence="1">Uncharacterized protein</fullName>
    </submittedName>
</protein>
<reference evidence="1" key="1">
    <citation type="submission" date="2010-05" db="EMBL/GenBank/DDBJ databases">
        <title>The draft genome of Desulfonatronospira thiodismutans ASO3-1.</title>
        <authorList>
            <consortium name="US DOE Joint Genome Institute (JGI-PGF)"/>
            <person name="Lucas S."/>
            <person name="Copeland A."/>
            <person name="Lapidus A."/>
            <person name="Cheng J.-F."/>
            <person name="Bruce D."/>
            <person name="Goodwin L."/>
            <person name="Pitluck S."/>
            <person name="Chertkov O."/>
            <person name="Brettin T."/>
            <person name="Detter J.C."/>
            <person name="Han C."/>
            <person name="Land M.L."/>
            <person name="Hauser L."/>
            <person name="Kyrpides N."/>
            <person name="Mikhailova N."/>
            <person name="Muyzer G."/>
            <person name="Woyke T."/>
        </authorList>
    </citation>
    <scope>NUCLEOTIDE SEQUENCE [LARGE SCALE GENOMIC DNA]</scope>
    <source>
        <strain evidence="1">ASO3-1</strain>
    </source>
</reference>
<dbReference type="EMBL" id="ACJN02000001">
    <property type="protein sequence ID" value="EFI35568.1"/>
    <property type="molecule type" value="Genomic_DNA"/>
</dbReference>